<dbReference type="InterPro" id="IPR007627">
    <property type="entry name" value="RNA_pol_sigma70_r2"/>
</dbReference>
<organism evidence="8">
    <name type="scientific">Desulfitobacterium hafniense</name>
    <name type="common">Desulfitobacterium frappieri</name>
    <dbReference type="NCBI Taxonomy" id="49338"/>
    <lineage>
        <taxon>Bacteria</taxon>
        <taxon>Bacillati</taxon>
        <taxon>Bacillota</taxon>
        <taxon>Clostridia</taxon>
        <taxon>Eubacteriales</taxon>
        <taxon>Desulfitobacteriaceae</taxon>
        <taxon>Desulfitobacterium</taxon>
    </lineage>
</organism>
<evidence type="ECO:0000313" key="8">
    <source>
        <dbReference type="EMBL" id="CDX02897.1"/>
    </source>
</evidence>
<dbReference type="InterPro" id="IPR014284">
    <property type="entry name" value="RNA_pol_sigma-70_dom"/>
</dbReference>
<dbReference type="InterPro" id="IPR039425">
    <property type="entry name" value="RNA_pol_sigma-70-like"/>
</dbReference>
<name>A0A098B3F2_DESHA</name>
<comment type="similarity">
    <text evidence="1">Belongs to the sigma-70 factor family. ECF subfamily.</text>
</comment>
<dbReference type="Pfam" id="PF04542">
    <property type="entry name" value="Sigma70_r2"/>
    <property type="match status" value="1"/>
</dbReference>
<dbReference type="SUPFAM" id="SSF88946">
    <property type="entry name" value="Sigma2 domain of RNA polymerase sigma factors"/>
    <property type="match status" value="1"/>
</dbReference>
<evidence type="ECO:0000256" key="1">
    <source>
        <dbReference type="ARBA" id="ARBA00010641"/>
    </source>
</evidence>
<dbReference type="Pfam" id="PF08281">
    <property type="entry name" value="Sigma70_r4_2"/>
    <property type="match status" value="1"/>
</dbReference>
<feature type="domain" description="RNA polymerase sigma-70 region 2" evidence="6">
    <location>
        <begin position="6"/>
        <end position="68"/>
    </location>
</feature>
<evidence type="ECO:0000256" key="2">
    <source>
        <dbReference type="ARBA" id="ARBA00023015"/>
    </source>
</evidence>
<proteinExistence type="inferred from homology"/>
<dbReference type="InterPro" id="IPR013324">
    <property type="entry name" value="RNA_pol_sigma_r3/r4-like"/>
</dbReference>
<evidence type="ECO:0000259" key="6">
    <source>
        <dbReference type="Pfam" id="PF04542"/>
    </source>
</evidence>
<dbReference type="GO" id="GO:0006352">
    <property type="term" value="P:DNA-templated transcription initiation"/>
    <property type="evidence" value="ECO:0007669"/>
    <property type="project" value="InterPro"/>
</dbReference>
<evidence type="ECO:0000256" key="3">
    <source>
        <dbReference type="ARBA" id="ARBA00023082"/>
    </source>
</evidence>
<reference evidence="8" key="1">
    <citation type="submission" date="2014-07" db="EMBL/GenBank/DDBJ databases">
        <authorList>
            <person name="Hornung V.Bastian."/>
        </authorList>
    </citation>
    <scope>NUCLEOTIDE SEQUENCE</scope>
    <source>
        <strain evidence="8">PCE-S</strain>
    </source>
</reference>
<dbReference type="SUPFAM" id="SSF88659">
    <property type="entry name" value="Sigma3 and sigma4 domains of RNA polymerase sigma factors"/>
    <property type="match status" value="1"/>
</dbReference>
<evidence type="ECO:0000256" key="5">
    <source>
        <dbReference type="ARBA" id="ARBA00023163"/>
    </source>
</evidence>
<dbReference type="InterPro" id="IPR013325">
    <property type="entry name" value="RNA_pol_sigma_r2"/>
</dbReference>
<dbReference type="CDD" id="cd06171">
    <property type="entry name" value="Sigma70_r4"/>
    <property type="match status" value="1"/>
</dbReference>
<accession>A0A098B3F2</accession>
<dbReference type="InterPro" id="IPR013249">
    <property type="entry name" value="RNA_pol_sigma70_r4_t2"/>
</dbReference>
<protein>
    <submittedName>
        <fullName evidence="8">RNA polymerase, sigma-24 subunit, ECF sub</fullName>
    </submittedName>
</protein>
<dbReference type="NCBIfam" id="TIGR02937">
    <property type="entry name" value="sigma70-ECF"/>
    <property type="match status" value="1"/>
</dbReference>
<feature type="domain" description="RNA polymerase sigma factor 70 region 4 type 2" evidence="7">
    <location>
        <begin position="90"/>
        <end position="142"/>
    </location>
</feature>
<dbReference type="AlphaFoldDB" id="A0A098B3F2"/>
<dbReference type="EMBL" id="LK996017">
    <property type="protein sequence ID" value="CDX02897.1"/>
    <property type="molecule type" value="Genomic_DNA"/>
</dbReference>
<dbReference type="GO" id="GO:0003677">
    <property type="term" value="F:DNA binding"/>
    <property type="evidence" value="ECO:0007669"/>
    <property type="project" value="UniProtKB-KW"/>
</dbReference>
<dbReference type="Gene3D" id="1.10.10.10">
    <property type="entry name" value="Winged helix-like DNA-binding domain superfamily/Winged helix DNA-binding domain"/>
    <property type="match status" value="1"/>
</dbReference>
<dbReference type="PANTHER" id="PTHR43133:SF52">
    <property type="entry name" value="ECF RNA POLYMERASE SIGMA FACTOR SIGL"/>
    <property type="match status" value="1"/>
</dbReference>
<dbReference type="GO" id="GO:0016987">
    <property type="term" value="F:sigma factor activity"/>
    <property type="evidence" value="ECO:0007669"/>
    <property type="project" value="UniProtKB-KW"/>
</dbReference>
<keyword evidence="4" id="KW-0238">DNA-binding</keyword>
<evidence type="ECO:0000259" key="7">
    <source>
        <dbReference type="Pfam" id="PF08281"/>
    </source>
</evidence>
<dbReference type="InterPro" id="IPR036388">
    <property type="entry name" value="WH-like_DNA-bd_sf"/>
</dbReference>
<sequence length="152" mass="17899">MSIPMEEHYDKIYRYCYYKVRNSLLAEDLTQETFLRYFARSPHLSRGKRLAYLYTIARHLCIDSFRKVQPELLTEDIPATDCFEQTDLHLALREALQLLPPQEQELLLLRYANQLAVGEIAAILGISRFAVYRRTHSALTTLKNTLREEDFQ</sequence>
<keyword evidence="3" id="KW-0731">Sigma factor</keyword>
<gene>
    <name evidence="8" type="ORF">DPCES_3010</name>
</gene>
<keyword evidence="2" id="KW-0805">Transcription regulation</keyword>
<dbReference type="PANTHER" id="PTHR43133">
    <property type="entry name" value="RNA POLYMERASE ECF-TYPE SIGMA FACTO"/>
    <property type="match status" value="1"/>
</dbReference>
<dbReference type="RefSeq" id="WP_005810593.1">
    <property type="nucleotide sequence ID" value="NZ_CABKQQ010000026.1"/>
</dbReference>
<evidence type="ECO:0000256" key="4">
    <source>
        <dbReference type="ARBA" id="ARBA00023125"/>
    </source>
</evidence>
<dbReference type="Gene3D" id="1.10.1740.10">
    <property type="match status" value="1"/>
</dbReference>
<keyword evidence="5" id="KW-0804">Transcription</keyword>
<dbReference type="PATRIC" id="fig|49338.4.peg.3238"/>